<dbReference type="InterPro" id="IPR050952">
    <property type="entry name" value="TRIM-NHL_E3_ligases"/>
</dbReference>
<gene>
    <name evidence="3" type="ORF">DPMN_076452</name>
</gene>
<keyword evidence="1" id="KW-0677">Repeat</keyword>
<dbReference type="SUPFAM" id="SSF101898">
    <property type="entry name" value="NHL repeat"/>
    <property type="match status" value="1"/>
</dbReference>
<dbReference type="PROSITE" id="PS51125">
    <property type="entry name" value="NHL"/>
    <property type="match status" value="3"/>
</dbReference>
<proteinExistence type="predicted"/>
<dbReference type="CDD" id="cd05819">
    <property type="entry name" value="NHL"/>
    <property type="match status" value="1"/>
</dbReference>
<comment type="caution">
    <text evidence="3">The sequence shown here is derived from an EMBL/GenBank/DDBJ whole genome shotgun (WGS) entry which is preliminary data.</text>
</comment>
<dbReference type="PANTHER" id="PTHR24104">
    <property type="entry name" value="E3 UBIQUITIN-PROTEIN LIGASE NHLRC1-RELATED"/>
    <property type="match status" value="1"/>
</dbReference>
<evidence type="ECO:0000313" key="3">
    <source>
        <dbReference type="EMBL" id="KAH3701464.1"/>
    </source>
</evidence>
<feature type="repeat" description="NHL" evidence="2">
    <location>
        <begin position="167"/>
        <end position="207"/>
    </location>
</feature>
<keyword evidence="4" id="KW-1185">Reference proteome</keyword>
<dbReference type="Pfam" id="PF01436">
    <property type="entry name" value="NHL"/>
    <property type="match status" value="2"/>
</dbReference>
<reference evidence="3" key="2">
    <citation type="submission" date="2020-11" db="EMBL/GenBank/DDBJ databases">
        <authorList>
            <person name="McCartney M.A."/>
            <person name="Auch B."/>
            <person name="Kono T."/>
            <person name="Mallez S."/>
            <person name="Becker A."/>
            <person name="Gohl D.M."/>
            <person name="Silverstein K.A.T."/>
            <person name="Koren S."/>
            <person name="Bechman K.B."/>
            <person name="Herman A."/>
            <person name="Abrahante J.E."/>
            <person name="Garbe J."/>
        </authorList>
    </citation>
    <scope>NUCLEOTIDE SEQUENCE</scope>
    <source>
        <strain evidence="3">Duluth1</strain>
        <tissue evidence="3">Whole animal</tissue>
    </source>
</reference>
<dbReference type="Proteomes" id="UP000828390">
    <property type="component" value="Unassembled WGS sequence"/>
</dbReference>
<dbReference type="Gene3D" id="2.120.10.30">
    <property type="entry name" value="TolB, C-terminal domain"/>
    <property type="match status" value="2"/>
</dbReference>
<feature type="repeat" description="NHL" evidence="2">
    <location>
        <begin position="27"/>
        <end position="70"/>
    </location>
</feature>
<evidence type="ECO:0000256" key="1">
    <source>
        <dbReference type="ARBA" id="ARBA00022737"/>
    </source>
</evidence>
<dbReference type="GO" id="GO:0061630">
    <property type="term" value="F:ubiquitin protein ligase activity"/>
    <property type="evidence" value="ECO:0007669"/>
    <property type="project" value="TreeGrafter"/>
</dbReference>
<sequence>MYLLRRLIAPAADVRDRKEEAEVSKLVRRLGRKGKNKGQFNMPTGIAITKAGDIVVSDTENHRIQIFSSDGVFKHMFGSRGNELTELCYPVCVAMTTDDCIAVTDSVNACIKVFAQCGEFQNKYGNDSFLEFPYGIAITHDNFMIVSDICKHKIFVLYPSGGIYSEFGSYGSKPREFDHPYYVTVNTKKQIIVSDSGNSSVKIFQFEGKLLRVFSANDFRIGDTFCAVQGVCTDSLDNTILICNNAVYIVTKNGRLWEVITAKDGLSYPKCVAFGHAGRLTVTQSVSSDRHEVLIMEYSPEDFKSLNSLLLYAISV</sequence>
<protein>
    <submittedName>
        <fullName evidence="3">Uncharacterized protein</fullName>
    </submittedName>
</protein>
<accession>A0A9D4BME8</accession>
<dbReference type="AlphaFoldDB" id="A0A9D4BME8"/>
<evidence type="ECO:0000313" key="4">
    <source>
        <dbReference type="Proteomes" id="UP000828390"/>
    </source>
</evidence>
<dbReference type="InterPro" id="IPR011042">
    <property type="entry name" value="6-blade_b-propeller_TolB-like"/>
</dbReference>
<dbReference type="GO" id="GO:0000209">
    <property type="term" value="P:protein polyubiquitination"/>
    <property type="evidence" value="ECO:0007669"/>
    <property type="project" value="TreeGrafter"/>
</dbReference>
<dbReference type="PANTHER" id="PTHR24104:SF25">
    <property type="entry name" value="PROTEIN LIN-41"/>
    <property type="match status" value="1"/>
</dbReference>
<organism evidence="3 4">
    <name type="scientific">Dreissena polymorpha</name>
    <name type="common">Zebra mussel</name>
    <name type="synonym">Mytilus polymorpha</name>
    <dbReference type="NCBI Taxonomy" id="45954"/>
    <lineage>
        <taxon>Eukaryota</taxon>
        <taxon>Metazoa</taxon>
        <taxon>Spiralia</taxon>
        <taxon>Lophotrochozoa</taxon>
        <taxon>Mollusca</taxon>
        <taxon>Bivalvia</taxon>
        <taxon>Autobranchia</taxon>
        <taxon>Heteroconchia</taxon>
        <taxon>Euheterodonta</taxon>
        <taxon>Imparidentia</taxon>
        <taxon>Neoheterodontei</taxon>
        <taxon>Myida</taxon>
        <taxon>Dreissenoidea</taxon>
        <taxon>Dreissenidae</taxon>
        <taxon>Dreissena</taxon>
    </lineage>
</organism>
<dbReference type="GO" id="GO:0043161">
    <property type="term" value="P:proteasome-mediated ubiquitin-dependent protein catabolic process"/>
    <property type="evidence" value="ECO:0007669"/>
    <property type="project" value="TreeGrafter"/>
</dbReference>
<dbReference type="GO" id="GO:0008270">
    <property type="term" value="F:zinc ion binding"/>
    <property type="evidence" value="ECO:0007669"/>
    <property type="project" value="UniProtKB-KW"/>
</dbReference>
<name>A0A9D4BME8_DREPO</name>
<feature type="repeat" description="NHL" evidence="2">
    <location>
        <begin position="77"/>
        <end position="117"/>
    </location>
</feature>
<dbReference type="EMBL" id="JAIWYP010000015">
    <property type="protein sequence ID" value="KAH3701464.1"/>
    <property type="molecule type" value="Genomic_DNA"/>
</dbReference>
<dbReference type="InterPro" id="IPR001258">
    <property type="entry name" value="NHL_repeat"/>
</dbReference>
<reference evidence="3" key="1">
    <citation type="journal article" date="2019" name="bioRxiv">
        <title>The Genome of the Zebra Mussel, Dreissena polymorpha: A Resource for Invasive Species Research.</title>
        <authorList>
            <person name="McCartney M.A."/>
            <person name="Auch B."/>
            <person name="Kono T."/>
            <person name="Mallez S."/>
            <person name="Zhang Y."/>
            <person name="Obille A."/>
            <person name="Becker A."/>
            <person name="Abrahante J.E."/>
            <person name="Garbe J."/>
            <person name="Badalamenti J.P."/>
            <person name="Herman A."/>
            <person name="Mangelson H."/>
            <person name="Liachko I."/>
            <person name="Sullivan S."/>
            <person name="Sone E.D."/>
            <person name="Koren S."/>
            <person name="Silverstein K.A.T."/>
            <person name="Beckman K.B."/>
            <person name="Gohl D.M."/>
        </authorList>
    </citation>
    <scope>NUCLEOTIDE SEQUENCE</scope>
    <source>
        <strain evidence="3">Duluth1</strain>
        <tissue evidence="3">Whole animal</tissue>
    </source>
</reference>
<evidence type="ECO:0000256" key="2">
    <source>
        <dbReference type="PROSITE-ProRule" id="PRU00504"/>
    </source>
</evidence>